<feature type="transmembrane region" description="Helical" evidence="1">
    <location>
        <begin position="21"/>
        <end position="42"/>
    </location>
</feature>
<protein>
    <recommendedName>
        <fullName evidence="2">DUF2134 domain-containing protein</fullName>
    </recommendedName>
</protein>
<dbReference type="InterPro" id="IPR018705">
    <property type="entry name" value="DUF2134_membrane"/>
</dbReference>
<organism evidence="3 4">
    <name type="scientific">Tianweitania populi</name>
    <dbReference type="NCBI Taxonomy" id="1607949"/>
    <lineage>
        <taxon>Bacteria</taxon>
        <taxon>Pseudomonadati</taxon>
        <taxon>Pseudomonadota</taxon>
        <taxon>Alphaproteobacteria</taxon>
        <taxon>Hyphomicrobiales</taxon>
        <taxon>Phyllobacteriaceae</taxon>
        <taxon>Tianweitania</taxon>
    </lineage>
</organism>
<reference evidence="3" key="2">
    <citation type="submission" date="2020-09" db="EMBL/GenBank/DDBJ databases">
        <authorList>
            <person name="Sun Q."/>
            <person name="Kim S."/>
        </authorList>
    </citation>
    <scope>NUCLEOTIDE SEQUENCE</scope>
    <source>
        <strain evidence="3">KCTC 42249</strain>
    </source>
</reference>
<reference evidence="3" key="1">
    <citation type="journal article" date="2014" name="Int. J. Syst. Evol. Microbiol.">
        <title>Complete genome sequence of Corynebacterium casei LMG S-19264T (=DSM 44701T), isolated from a smear-ripened cheese.</title>
        <authorList>
            <consortium name="US DOE Joint Genome Institute (JGI-PGF)"/>
            <person name="Walter F."/>
            <person name="Albersmeier A."/>
            <person name="Kalinowski J."/>
            <person name="Ruckert C."/>
        </authorList>
    </citation>
    <scope>NUCLEOTIDE SEQUENCE</scope>
    <source>
        <strain evidence="3">KCTC 42249</strain>
    </source>
</reference>
<evidence type="ECO:0000313" key="3">
    <source>
        <dbReference type="EMBL" id="GHD06181.1"/>
    </source>
</evidence>
<evidence type="ECO:0000259" key="2">
    <source>
        <dbReference type="Pfam" id="PF09977"/>
    </source>
</evidence>
<feature type="domain" description="DUF2134" evidence="2">
    <location>
        <begin position="58"/>
        <end position="157"/>
    </location>
</feature>
<dbReference type="EMBL" id="BMZQ01000001">
    <property type="protein sequence ID" value="GHD06181.1"/>
    <property type="molecule type" value="Genomic_DNA"/>
</dbReference>
<keyword evidence="1" id="KW-0472">Membrane</keyword>
<keyword evidence="4" id="KW-1185">Reference proteome</keyword>
<sequence length="591" mass="60917">MLARLGAFWRNRNGNFSTLTAITFPVLLLGAGLTLNAGALFLQKRNQQAITDLAAMTAAAHLTKAEDASLMTFGDNGLSGMSLIDAKASSGAAVGPTDTVKVEPGRYVLDAAKPLAERFTAGATPPNAVRVTAHRKGETYFPTPVLSDAVIGTTAIALIAPEASFSVGSRLADVDTSASPIINSVLGGLLGTSLKLSFNDYRALLNTEIDAFAFMDALASELKLTAGTYQQVLDSSASVGTILKAASKVSGISANAKTALSAITTALPSKPPALALNKLISLDKAAANKVGTQPVHPTAYRSPKLALLDLINAAAALGNGKNQVAVNTGLNIPGLTKVTADIAIGEPPQNSAYLTMGRLGTVVYTAQTRVRLVATVGLLPDISILPLPKAEISVPLLLDVGSARGELTAVSCRSNDASTASVSIAARPAIAQVYIADIRTPTQIKDFTRLPTLNDATLINVSATSLLGDLLSLKVTAGNGSGVNAAISNVRDTPLTFNALAIQSHTIKTASVENYSQTLTASLLKNLALNVELKPLKVGVDVGALVKPILSDAVIPLDTLLNTILTALGVKLGSVDVWVNGVNCSQPVLVQ</sequence>
<dbReference type="AlphaFoldDB" id="A0A8J3DSF9"/>
<accession>A0A8J3DSF9</accession>
<dbReference type="Proteomes" id="UP000630142">
    <property type="component" value="Unassembled WGS sequence"/>
</dbReference>
<evidence type="ECO:0000256" key="1">
    <source>
        <dbReference type="SAM" id="Phobius"/>
    </source>
</evidence>
<proteinExistence type="predicted"/>
<keyword evidence="1" id="KW-1133">Transmembrane helix</keyword>
<keyword evidence="1" id="KW-0812">Transmembrane</keyword>
<dbReference type="Pfam" id="PF09977">
    <property type="entry name" value="Tad_C"/>
    <property type="match status" value="1"/>
</dbReference>
<comment type="caution">
    <text evidence="3">The sequence shown here is derived from an EMBL/GenBank/DDBJ whole genome shotgun (WGS) entry which is preliminary data.</text>
</comment>
<evidence type="ECO:0000313" key="4">
    <source>
        <dbReference type="Proteomes" id="UP000630142"/>
    </source>
</evidence>
<name>A0A8J3DSF9_9HYPH</name>
<dbReference type="RefSeq" id="WP_189501214.1">
    <property type="nucleotide sequence ID" value="NZ_BMZQ01000001.1"/>
</dbReference>
<gene>
    <name evidence="3" type="ORF">GCM10016234_03210</name>
</gene>